<comment type="caution">
    <text evidence="1">The sequence shown here is derived from an EMBL/GenBank/DDBJ whole genome shotgun (WGS) entry which is preliminary data.</text>
</comment>
<evidence type="ECO:0000313" key="2">
    <source>
        <dbReference type="Proteomes" id="UP000187406"/>
    </source>
</evidence>
<accession>A0A1Q3AM61</accession>
<name>A0A1Q3AM61_CEPFO</name>
<dbReference type="EMBL" id="BDDD01000007">
    <property type="protein sequence ID" value="GAV56839.1"/>
    <property type="molecule type" value="Genomic_DNA"/>
</dbReference>
<gene>
    <name evidence="1" type="ORF">CFOL_v3_00380</name>
</gene>
<dbReference type="Proteomes" id="UP000187406">
    <property type="component" value="Unassembled WGS sequence"/>
</dbReference>
<organism evidence="1 2">
    <name type="scientific">Cephalotus follicularis</name>
    <name type="common">Albany pitcher plant</name>
    <dbReference type="NCBI Taxonomy" id="3775"/>
    <lineage>
        <taxon>Eukaryota</taxon>
        <taxon>Viridiplantae</taxon>
        <taxon>Streptophyta</taxon>
        <taxon>Embryophyta</taxon>
        <taxon>Tracheophyta</taxon>
        <taxon>Spermatophyta</taxon>
        <taxon>Magnoliopsida</taxon>
        <taxon>eudicotyledons</taxon>
        <taxon>Gunneridae</taxon>
        <taxon>Pentapetalae</taxon>
        <taxon>rosids</taxon>
        <taxon>fabids</taxon>
        <taxon>Oxalidales</taxon>
        <taxon>Cephalotaceae</taxon>
        <taxon>Cephalotus</taxon>
    </lineage>
</organism>
<sequence>SSSRRRRRNPWT</sequence>
<protein>
    <submittedName>
        <fullName evidence="1">Uncharacterized protein</fullName>
    </submittedName>
</protein>
<evidence type="ECO:0000313" key="1">
    <source>
        <dbReference type="EMBL" id="GAV56839.1"/>
    </source>
</evidence>
<keyword evidence="2" id="KW-1185">Reference proteome</keyword>
<reference evidence="2" key="1">
    <citation type="submission" date="2016-04" db="EMBL/GenBank/DDBJ databases">
        <title>Cephalotus genome sequencing.</title>
        <authorList>
            <person name="Fukushima K."/>
            <person name="Hasebe M."/>
            <person name="Fang X."/>
        </authorList>
    </citation>
    <scope>NUCLEOTIDE SEQUENCE [LARGE SCALE GENOMIC DNA]</scope>
    <source>
        <strain evidence="2">cv. St1</strain>
    </source>
</reference>
<feature type="non-terminal residue" evidence="1">
    <location>
        <position position="1"/>
    </location>
</feature>
<proteinExistence type="predicted"/>